<evidence type="ECO:0000256" key="1">
    <source>
        <dbReference type="SAM" id="MobiDB-lite"/>
    </source>
</evidence>
<accession>A0A6C0AZV8</accession>
<protein>
    <submittedName>
        <fullName evidence="2">Uncharacterized protein</fullName>
    </submittedName>
</protein>
<dbReference type="AlphaFoldDB" id="A0A6C0AZV8"/>
<feature type="region of interest" description="Disordered" evidence="1">
    <location>
        <begin position="1"/>
        <end position="27"/>
    </location>
</feature>
<dbReference type="EMBL" id="MN739044">
    <property type="protein sequence ID" value="QHS85495.1"/>
    <property type="molecule type" value="Genomic_DNA"/>
</dbReference>
<proteinExistence type="predicted"/>
<evidence type="ECO:0000313" key="2">
    <source>
        <dbReference type="EMBL" id="QHS85495.1"/>
    </source>
</evidence>
<organism evidence="2">
    <name type="scientific">viral metagenome</name>
    <dbReference type="NCBI Taxonomy" id="1070528"/>
    <lineage>
        <taxon>unclassified sequences</taxon>
        <taxon>metagenomes</taxon>
        <taxon>organismal metagenomes</taxon>
    </lineage>
</organism>
<sequence length="145" mass="17155">MKHIRLRKTKKAQKLRKKQRRNKSTKRKFKGGGIIKIRLWPIRSLYATTEPSEQNVTIEVNTDDTMKTIIEKMREQIPSLRADDIETLEKELVLFYNNKQIFGVGKDWRGQAYPSNEVRLSKQLNTVFADSDKIYDVVWRRTIMA</sequence>
<name>A0A6C0AZV8_9ZZZZ</name>
<reference evidence="2" key="1">
    <citation type="journal article" date="2020" name="Nature">
        <title>Giant virus diversity and host interactions through global metagenomics.</title>
        <authorList>
            <person name="Schulz F."/>
            <person name="Roux S."/>
            <person name="Paez-Espino D."/>
            <person name="Jungbluth S."/>
            <person name="Walsh D.A."/>
            <person name="Denef V.J."/>
            <person name="McMahon K.D."/>
            <person name="Konstantinidis K.T."/>
            <person name="Eloe-Fadrosh E.A."/>
            <person name="Kyrpides N.C."/>
            <person name="Woyke T."/>
        </authorList>
    </citation>
    <scope>NUCLEOTIDE SEQUENCE</scope>
    <source>
        <strain evidence="2">GVMAG-M-3300009182-78</strain>
    </source>
</reference>